<dbReference type="EMBL" id="JACAZF010000007">
    <property type="protein sequence ID" value="KAF7298927.1"/>
    <property type="molecule type" value="Genomic_DNA"/>
</dbReference>
<dbReference type="RefSeq" id="XP_037218315.1">
    <property type="nucleotide sequence ID" value="XM_037365073.1"/>
</dbReference>
<dbReference type="Proteomes" id="UP000636479">
    <property type="component" value="Unassembled WGS sequence"/>
</dbReference>
<gene>
    <name evidence="1" type="ORF">MIND_00840700</name>
</gene>
<sequence length="176" mass="19264">MTTAAGFPAQELSATLHGLLMTVNSLMVRFLVHFGRSVLTPSIATTARTTFPKILISVPEAAQKGRLSAKNPELQKLFLRMDRTAGIVHAFVESPPRLTPKCDSKCLTKQLRRNGKNWIKIEISPHPNLISKSNTSPSFETVELSAHIAVEVCASWNGGKLSVFHLVCNDKTSSIN</sequence>
<accession>A0A8H6SHE5</accession>
<keyword evidence="2" id="KW-1185">Reference proteome</keyword>
<name>A0A8H6SHE5_9AGAR</name>
<comment type="caution">
    <text evidence="1">The sequence shown here is derived from an EMBL/GenBank/DDBJ whole genome shotgun (WGS) entry which is preliminary data.</text>
</comment>
<evidence type="ECO:0000313" key="2">
    <source>
        <dbReference type="Proteomes" id="UP000636479"/>
    </source>
</evidence>
<evidence type="ECO:0000313" key="1">
    <source>
        <dbReference type="EMBL" id="KAF7298927.1"/>
    </source>
</evidence>
<dbReference type="GeneID" id="59347589"/>
<proteinExistence type="predicted"/>
<protein>
    <submittedName>
        <fullName evidence="1">Uncharacterized protein</fullName>
    </submittedName>
</protein>
<dbReference type="AlphaFoldDB" id="A0A8H6SHE5"/>
<organism evidence="1 2">
    <name type="scientific">Mycena indigotica</name>
    <dbReference type="NCBI Taxonomy" id="2126181"/>
    <lineage>
        <taxon>Eukaryota</taxon>
        <taxon>Fungi</taxon>
        <taxon>Dikarya</taxon>
        <taxon>Basidiomycota</taxon>
        <taxon>Agaricomycotina</taxon>
        <taxon>Agaricomycetes</taxon>
        <taxon>Agaricomycetidae</taxon>
        <taxon>Agaricales</taxon>
        <taxon>Marasmiineae</taxon>
        <taxon>Mycenaceae</taxon>
        <taxon>Mycena</taxon>
    </lineage>
</organism>
<reference evidence="1" key="1">
    <citation type="submission" date="2020-05" db="EMBL/GenBank/DDBJ databases">
        <title>Mycena genomes resolve the evolution of fungal bioluminescence.</title>
        <authorList>
            <person name="Tsai I.J."/>
        </authorList>
    </citation>
    <scope>NUCLEOTIDE SEQUENCE</scope>
    <source>
        <strain evidence="1">171206Taipei</strain>
    </source>
</reference>